<evidence type="ECO:0000313" key="1">
    <source>
        <dbReference type="EMBL" id="CAB4137627.1"/>
    </source>
</evidence>
<dbReference type="EMBL" id="LR796329">
    <property type="protein sequence ID" value="CAB4137627.1"/>
    <property type="molecule type" value="Genomic_DNA"/>
</dbReference>
<gene>
    <name evidence="1" type="ORF">UFOVP316_58</name>
</gene>
<accession>A0A6J5LX06</accession>
<organism evidence="1">
    <name type="scientific">uncultured Caudovirales phage</name>
    <dbReference type="NCBI Taxonomy" id="2100421"/>
    <lineage>
        <taxon>Viruses</taxon>
        <taxon>Duplodnaviria</taxon>
        <taxon>Heunggongvirae</taxon>
        <taxon>Uroviricota</taxon>
        <taxon>Caudoviricetes</taxon>
        <taxon>Peduoviridae</taxon>
        <taxon>Maltschvirus</taxon>
        <taxon>Maltschvirus maltsch</taxon>
    </lineage>
</organism>
<name>A0A6J5LX06_9CAUD</name>
<proteinExistence type="predicted"/>
<sequence length="596" mass="67603">FNASKYAQTRIFIDGIQIFKGSLRILEIVREGEKIQYECSVIGELGGFITALGNKKLSGNEQATDNLDFSAYNVAWNWTNITNSWDNINGSGCYFPLIDYGNLSTNKVSFDFKAFRPAFYVKEILNKIQQASGYTWDFPLLNTLLMNRLVIPNNQRVVNKVSNIAFNSNFNTALTSAQYLPITVTTAGSFTGSNPITYTGAGTQVNITCRPRLQVKSPLPIVATFTLFKNTTAIKQQTISVTNGFAVYDLNLDVNDVTLATSNTLSVQVSTNVTQYQLFSGSFKLETTLANEVPVIYDEVLDLNFCLPKGIFQRDFFLSICKMFNLYVYDDPVEEKKIIIKPYIDFYSGQIQDWTNKVDRSKTWSIKPMSEINARYYQFKYKQDNDYYSENYRKKFNEGYGDYIFDTEFDFVKETDSTELIFAGSVLYQLDGTDKIYPSIYKVSSSGVAEDNMDSVIRILQAKKITGRASYNIRNGSTNVGSALTSYGYAGHLDDPYSPANDLNFGAPKEIYFAATSYPTTNLFNAYYSEYMAEITDKDSKLLSCQILLNSFDIKDLDFSKFVYIDNVLYRLNVVESYNPINYTTTKVELLKVIDK</sequence>
<feature type="non-terminal residue" evidence="1">
    <location>
        <position position="1"/>
    </location>
</feature>
<protein>
    <submittedName>
        <fullName evidence="1">Uncharacterized protein</fullName>
    </submittedName>
</protein>
<reference evidence="1" key="1">
    <citation type="submission" date="2020-04" db="EMBL/GenBank/DDBJ databases">
        <authorList>
            <person name="Chiriac C."/>
            <person name="Salcher M."/>
            <person name="Ghai R."/>
            <person name="Kavagutti S V."/>
        </authorList>
    </citation>
    <scope>NUCLEOTIDE SEQUENCE</scope>
</reference>